<sequence>MATHVDLGEPVDDGLLLKPETPPKNSTLQSPKGSESAKPGSSPSTGSNSSKRSRTDDESSSSPSRLGSKRVKRRAPSTISPFTSAEGYSLLYSDLRLKLPRGGDGFLDFLPNVSFVDKTPCILELPDKFRYIILRPPQFGKSAFLSTLVVYYDIRAADQFHEQFQSLAVSGQVLPHRNQHLCLWFALSSVDTIGSLAEVEEDLDSTITRTLTCFLIQYAKELNLSNPYDYLNSYGDKFGLVLDLVQASGHTLFVAIDDYDAPITIRTIDQLELFSQRPEPGEIESLLDRNFWRPLLNRSDVIEKLFVMGTFPVKYKTLQEISFSDPRSVPSFRTFCGFTEEEAFDFTRSVLKEPDLDELRRCCGKFSFPFDDGVDEPVLHPRQVMNQILKTHRITGSKPFHIVSTLLAILPGHSNKPQEASIDGLIELVGAGVVDCDVESESSSSSVLNGGAVTWRDLYYAGALASDRQSKVLRLNNSAVLELIHSSVDSIVCERHGLDGFPDTWYVSNLHKTLKPLVEAVSTILQALVRSSFGRKHEPNLPGALELLMGKSQGLGLGKRPKILFPPSGGRVQVTAYPARAPYPRAPEFPTNIHIWELKTLTLRGMWLGANPNDNDPTPEALEKLYKELLCLDEEQLLRRRYTGCSPASGAMETVEVGSLLDDDPVVPQFLSVGGRILLRVPFVEPEPEREWEEEEDGVFDFNESSEMEETIVADLRKRRVPFEDFESDEDSESDVDW</sequence>
<evidence type="ECO:0000256" key="1">
    <source>
        <dbReference type="SAM" id="MobiDB-lite"/>
    </source>
</evidence>
<keyword evidence="4" id="KW-1185">Reference proteome</keyword>
<organism evidence="3 4">
    <name type="scientific">Favolaschia claudopus</name>
    <dbReference type="NCBI Taxonomy" id="2862362"/>
    <lineage>
        <taxon>Eukaryota</taxon>
        <taxon>Fungi</taxon>
        <taxon>Dikarya</taxon>
        <taxon>Basidiomycota</taxon>
        <taxon>Agaricomycotina</taxon>
        <taxon>Agaricomycetes</taxon>
        <taxon>Agaricomycetidae</taxon>
        <taxon>Agaricales</taxon>
        <taxon>Marasmiineae</taxon>
        <taxon>Mycenaceae</taxon>
        <taxon>Favolaschia</taxon>
    </lineage>
</organism>
<comment type="caution">
    <text evidence="3">The sequence shown here is derived from an EMBL/GenBank/DDBJ whole genome shotgun (WGS) entry which is preliminary data.</text>
</comment>
<accession>A0AAW0A3I2</accession>
<proteinExistence type="predicted"/>
<dbReference type="Proteomes" id="UP001362999">
    <property type="component" value="Unassembled WGS sequence"/>
</dbReference>
<protein>
    <submittedName>
        <fullName evidence="3">AAA-ATPase-like domain-containing protein</fullName>
    </submittedName>
</protein>
<evidence type="ECO:0000259" key="2">
    <source>
        <dbReference type="Pfam" id="PF09820"/>
    </source>
</evidence>
<feature type="compositionally biased region" description="Low complexity" evidence="1">
    <location>
        <begin position="38"/>
        <end position="50"/>
    </location>
</feature>
<name>A0AAW0A3I2_9AGAR</name>
<feature type="region of interest" description="Disordered" evidence="1">
    <location>
        <begin position="1"/>
        <end position="77"/>
    </location>
</feature>
<feature type="domain" description="AAA-ATPase-like" evidence="2">
    <location>
        <begin position="112"/>
        <end position="316"/>
    </location>
</feature>
<dbReference type="EMBL" id="JAWWNJ010000087">
    <property type="protein sequence ID" value="KAK7000712.1"/>
    <property type="molecule type" value="Genomic_DNA"/>
</dbReference>
<dbReference type="PANTHER" id="PTHR34825">
    <property type="entry name" value="CONSERVED PROTEIN, WITH A WEAK D-GALACTARATE DEHYDRATASE/ALTRONATE HYDROLASE DOMAIN"/>
    <property type="match status" value="1"/>
</dbReference>
<evidence type="ECO:0000313" key="3">
    <source>
        <dbReference type="EMBL" id="KAK7000712.1"/>
    </source>
</evidence>
<evidence type="ECO:0000313" key="4">
    <source>
        <dbReference type="Proteomes" id="UP001362999"/>
    </source>
</evidence>
<dbReference type="InterPro" id="IPR018631">
    <property type="entry name" value="AAA-ATPase-like_dom"/>
</dbReference>
<dbReference type="PANTHER" id="PTHR34825:SF2">
    <property type="entry name" value="AAA-ATPASE-LIKE DOMAIN-CONTAINING PROTEIN"/>
    <property type="match status" value="1"/>
</dbReference>
<reference evidence="3 4" key="1">
    <citation type="journal article" date="2024" name="J Genomics">
        <title>Draft genome sequencing and assembly of Favolaschia claudopus CIRM-BRFM 2984 isolated from oak limbs.</title>
        <authorList>
            <person name="Navarro D."/>
            <person name="Drula E."/>
            <person name="Chaduli D."/>
            <person name="Cazenave R."/>
            <person name="Ahrendt S."/>
            <person name="Wang J."/>
            <person name="Lipzen A."/>
            <person name="Daum C."/>
            <person name="Barry K."/>
            <person name="Grigoriev I.V."/>
            <person name="Favel A."/>
            <person name="Rosso M.N."/>
            <person name="Martin F."/>
        </authorList>
    </citation>
    <scope>NUCLEOTIDE SEQUENCE [LARGE SCALE GENOMIC DNA]</scope>
    <source>
        <strain evidence="3 4">CIRM-BRFM 2984</strain>
    </source>
</reference>
<dbReference type="Pfam" id="PF09820">
    <property type="entry name" value="AAA-ATPase_like"/>
    <property type="match status" value="1"/>
</dbReference>
<feature type="compositionally biased region" description="Polar residues" evidence="1">
    <location>
        <begin position="23"/>
        <end position="33"/>
    </location>
</feature>
<gene>
    <name evidence="3" type="ORF">R3P38DRAFT_3285220</name>
</gene>
<dbReference type="AlphaFoldDB" id="A0AAW0A3I2"/>